<gene>
    <name evidence="2" type="ORF">PUV54_10990</name>
</gene>
<dbReference type="AlphaFoldDB" id="A0AAE9ZD78"/>
<feature type="signal peptide" evidence="1">
    <location>
        <begin position="1"/>
        <end position="24"/>
    </location>
</feature>
<protein>
    <submittedName>
        <fullName evidence="2">DUF6491 family protein</fullName>
    </submittedName>
</protein>
<proteinExistence type="predicted"/>
<evidence type="ECO:0000313" key="3">
    <source>
        <dbReference type="Proteomes" id="UP001214043"/>
    </source>
</evidence>
<reference evidence="2" key="1">
    <citation type="submission" date="2023-02" db="EMBL/GenBank/DDBJ databases">
        <title>Genome sequence of Hyphococcus flavus.</title>
        <authorList>
            <person name="Rong J.-C."/>
            <person name="Zhao Q."/>
            <person name="Yi M."/>
            <person name="Wu J.-Y."/>
        </authorList>
    </citation>
    <scope>NUCLEOTIDE SEQUENCE</scope>
    <source>
        <strain evidence="2">MCCC 1K03223</strain>
    </source>
</reference>
<sequence length="152" mass="16349">MKTVLSLLAAASLGGLSMTAASLAGEKGKGAETDGPDYRIGEKVNRICFQRGINGWKTVKGVDNAVLLERGVNNWYYVELLGACRENTFRSALAIGIDSRPGGGCVTRGDTIIVEDGPGFNRRCSITGIYEWNEDAVAEEAEDDEETEREGD</sequence>
<evidence type="ECO:0000313" key="2">
    <source>
        <dbReference type="EMBL" id="WDI30483.1"/>
    </source>
</evidence>
<feature type="chain" id="PRO_5042109364" evidence="1">
    <location>
        <begin position="25"/>
        <end position="152"/>
    </location>
</feature>
<dbReference type="InterPro" id="IPR045500">
    <property type="entry name" value="DUF6491"/>
</dbReference>
<dbReference type="RefSeq" id="WP_274492285.1">
    <property type="nucleotide sequence ID" value="NZ_CP118166.1"/>
</dbReference>
<dbReference type="KEGG" id="hfl:PUV54_10990"/>
<name>A0AAE9ZD78_9PROT</name>
<keyword evidence="1" id="KW-0732">Signal</keyword>
<accession>A0AAE9ZD78</accession>
<organism evidence="2 3">
    <name type="scientific">Hyphococcus flavus</name>
    <dbReference type="NCBI Taxonomy" id="1866326"/>
    <lineage>
        <taxon>Bacteria</taxon>
        <taxon>Pseudomonadati</taxon>
        <taxon>Pseudomonadota</taxon>
        <taxon>Alphaproteobacteria</taxon>
        <taxon>Parvularculales</taxon>
        <taxon>Parvularculaceae</taxon>
        <taxon>Hyphococcus</taxon>
    </lineage>
</organism>
<dbReference type="EMBL" id="CP118166">
    <property type="protein sequence ID" value="WDI30483.1"/>
    <property type="molecule type" value="Genomic_DNA"/>
</dbReference>
<dbReference type="Proteomes" id="UP001214043">
    <property type="component" value="Chromosome"/>
</dbReference>
<dbReference type="Pfam" id="PF20101">
    <property type="entry name" value="DUF6491"/>
    <property type="match status" value="1"/>
</dbReference>
<evidence type="ECO:0000256" key="1">
    <source>
        <dbReference type="SAM" id="SignalP"/>
    </source>
</evidence>
<keyword evidence="3" id="KW-1185">Reference proteome</keyword>